<feature type="domain" description="HTH luxR-type" evidence="5">
    <location>
        <begin position="344"/>
        <end position="409"/>
    </location>
</feature>
<evidence type="ECO:0000313" key="7">
    <source>
        <dbReference type="Proteomes" id="UP000234331"/>
    </source>
</evidence>
<dbReference type="InterPro" id="IPR000792">
    <property type="entry name" value="Tscrpt_reg_LuxR_C"/>
</dbReference>
<dbReference type="PRINTS" id="PR00038">
    <property type="entry name" value="HTHLUXR"/>
</dbReference>
<dbReference type="Pfam" id="PF00196">
    <property type="entry name" value="GerE"/>
    <property type="match status" value="1"/>
</dbReference>
<accession>A0A2I2KPT4</accession>
<evidence type="ECO:0000256" key="2">
    <source>
        <dbReference type="ARBA" id="ARBA00023125"/>
    </source>
</evidence>
<dbReference type="GO" id="GO:0003677">
    <property type="term" value="F:DNA binding"/>
    <property type="evidence" value="ECO:0007669"/>
    <property type="project" value="UniProtKB-KW"/>
</dbReference>
<organism evidence="6 7">
    <name type="scientific">Frankia canadensis</name>
    <dbReference type="NCBI Taxonomy" id="1836972"/>
    <lineage>
        <taxon>Bacteria</taxon>
        <taxon>Bacillati</taxon>
        <taxon>Actinomycetota</taxon>
        <taxon>Actinomycetes</taxon>
        <taxon>Frankiales</taxon>
        <taxon>Frankiaceae</taxon>
        <taxon>Frankia</taxon>
    </lineage>
</organism>
<dbReference type="PROSITE" id="PS00622">
    <property type="entry name" value="HTH_LUXR_1"/>
    <property type="match status" value="1"/>
</dbReference>
<keyword evidence="1" id="KW-0805">Transcription regulation</keyword>
<dbReference type="Gene3D" id="3.30.450.40">
    <property type="match status" value="1"/>
</dbReference>
<dbReference type="InterPro" id="IPR016032">
    <property type="entry name" value="Sig_transdc_resp-reg_C-effctor"/>
</dbReference>
<keyword evidence="3" id="KW-0804">Transcription</keyword>
<evidence type="ECO:0000259" key="5">
    <source>
        <dbReference type="PROSITE" id="PS50043"/>
    </source>
</evidence>
<dbReference type="PROSITE" id="PS50043">
    <property type="entry name" value="HTH_LUXR_2"/>
    <property type="match status" value="1"/>
</dbReference>
<dbReference type="CDD" id="cd06170">
    <property type="entry name" value="LuxR_C_like"/>
    <property type="match status" value="1"/>
</dbReference>
<evidence type="ECO:0000313" key="6">
    <source>
        <dbReference type="EMBL" id="SNQ47674.1"/>
    </source>
</evidence>
<gene>
    <name evidence="6" type="ORF">FRACA_20070</name>
</gene>
<dbReference type="SUPFAM" id="SSF55781">
    <property type="entry name" value="GAF domain-like"/>
    <property type="match status" value="1"/>
</dbReference>
<name>A0A2I2KPT4_9ACTN</name>
<sequence>MTAEPGRRTARTVFPAAAAQRSWRQREVALAARIDSVRAAVHEALGEPPPVHGTRERAIPASGERMWSTAWLMVTELAEECVDRLRVRGDPDAPGARRLCELVVDLHELGVELCGYEVERRARRLSDCATGLRRLRDLSGSADLVDHACQELVGRCGFGRAVLSRVEQDVWRPWTACFSDDQEFQSWFAGWIGRPVPLDAQAPETLLLTGHRPALVHDTEHAAVHRPIIIESGRSSSYVVAPVMRGMEVVGLLHADHFPSPKRVDDFDREVLWSFAAGFGHVFERVALMERLRAHRDLVRGILSLTVRSMDEICEAGIDILPEASVGAVAEGARVDPSSITLPVSRVVGKLTVREAEVFELLVAGATNSAIAETLIITEETVKSHVKHILRKLGVANRSQAIAASFGAPRPPVAGRQARASASPPAGQGRPGTSGRWNARQSI</sequence>
<keyword evidence="2" id="KW-0238">DNA-binding</keyword>
<dbReference type="EMBL" id="FZMO01000112">
    <property type="protein sequence ID" value="SNQ47674.1"/>
    <property type="molecule type" value="Genomic_DNA"/>
</dbReference>
<dbReference type="GO" id="GO:0006355">
    <property type="term" value="P:regulation of DNA-templated transcription"/>
    <property type="evidence" value="ECO:0007669"/>
    <property type="project" value="InterPro"/>
</dbReference>
<dbReference type="SMART" id="SM00421">
    <property type="entry name" value="HTH_LUXR"/>
    <property type="match status" value="1"/>
</dbReference>
<proteinExistence type="predicted"/>
<dbReference type="PANTHER" id="PTHR44688:SF16">
    <property type="entry name" value="DNA-BINDING TRANSCRIPTIONAL ACTIVATOR DEVR_DOSR"/>
    <property type="match status" value="1"/>
</dbReference>
<dbReference type="InterPro" id="IPR029016">
    <property type="entry name" value="GAF-like_dom_sf"/>
</dbReference>
<protein>
    <submittedName>
        <fullName evidence="6">GAF domain-containing protein</fullName>
    </submittedName>
</protein>
<dbReference type="SUPFAM" id="SSF46894">
    <property type="entry name" value="C-terminal effector domain of the bipartite response regulators"/>
    <property type="match status" value="1"/>
</dbReference>
<reference evidence="6 7" key="1">
    <citation type="submission" date="2017-06" db="EMBL/GenBank/DDBJ databases">
        <authorList>
            <person name="Kim H.J."/>
            <person name="Triplett B.A."/>
        </authorList>
    </citation>
    <scope>NUCLEOTIDE SEQUENCE [LARGE SCALE GENOMIC DNA]</scope>
    <source>
        <strain evidence="6">FRACA_ARgP5</strain>
    </source>
</reference>
<dbReference type="Gene3D" id="1.10.10.10">
    <property type="entry name" value="Winged helix-like DNA-binding domain superfamily/Winged helix DNA-binding domain"/>
    <property type="match status" value="1"/>
</dbReference>
<dbReference type="Proteomes" id="UP000234331">
    <property type="component" value="Unassembled WGS sequence"/>
</dbReference>
<evidence type="ECO:0000256" key="1">
    <source>
        <dbReference type="ARBA" id="ARBA00023015"/>
    </source>
</evidence>
<evidence type="ECO:0000256" key="4">
    <source>
        <dbReference type="SAM" id="MobiDB-lite"/>
    </source>
</evidence>
<keyword evidence="7" id="KW-1185">Reference proteome</keyword>
<dbReference type="InterPro" id="IPR036388">
    <property type="entry name" value="WH-like_DNA-bd_sf"/>
</dbReference>
<evidence type="ECO:0000256" key="3">
    <source>
        <dbReference type="ARBA" id="ARBA00023163"/>
    </source>
</evidence>
<dbReference type="OrthoDB" id="161302at2"/>
<dbReference type="AlphaFoldDB" id="A0A2I2KPT4"/>
<dbReference type="PANTHER" id="PTHR44688">
    <property type="entry name" value="DNA-BINDING TRANSCRIPTIONAL ACTIVATOR DEVR_DOSR"/>
    <property type="match status" value="1"/>
</dbReference>
<feature type="region of interest" description="Disordered" evidence="4">
    <location>
        <begin position="407"/>
        <end position="443"/>
    </location>
</feature>